<dbReference type="PANTHER" id="PTHR45953">
    <property type="entry name" value="IDURONATE 2-SULFATASE"/>
    <property type="match status" value="1"/>
</dbReference>
<evidence type="ECO:0000256" key="7">
    <source>
        <dbReference type="SAM" id="SignalP"/>
    </source>
</evidence>
<comment type="similarity">
    <text evidence="2">Belongs to the sulfatase family.</text>
</comment>
<feature type="domain" description="Sulfatase N-terminal" evidence="8">
    <location>
        <begin position="37"/>
        <end position="401"/>
    </location>
</feature>
<feature type="chain" id="PRO_5022150271" evidence="7">
    <location>
        <begin position="26"/>
        <end position="521"/>
    </location>
</feature>
<evidence type="ECO:0000313" key="10">
    <source>
        <dbReference type="Proteomes" id="UP000319852"/>
    </source>
</evidence>
<keyword evidence="6" id="KW-0106">Calcium</keyword>
<dbReference type="Proteomes" id="UP000319852">
    <property type="component" value="Chromosome"/>
</dbReference>
<dbReference type="OrthoDB" id="236884at2"/>
<organism evidence="9 10">
    <name type="scientific">Adhaeretor mobilis</name>
    <dbReference type="NCBI Taxonomy" id="1930276"/>
    <lineage>
        <taxon>Bacteria</taxon>
        <taxon>Pseudomonadati</taxon>
        <taxon>Planctomycetota</taxon>
        <taxon>Planctomycetia</taxon>
        <taxon>Pirellulales</taxon>
        <taxon>Lacipirellulaceae</taxon>
        <taxon>Adhaeretor</taxon>
    </lineage>
</organism>
<protein>
    <submittedName>
        <fullName evidence="9">Choline-sulfatase</fullName>
        <ecNumber evidence="9">3.1.6.6</ecNumber>
    </submittedName>
</protein>
<evidence type="ECO:0000256" key="4">
    <source>
        <dbReference type="ARBA" id="ARBA00022729"/>
    </source>
</evidence>
<dbReference type="GO" id="GO:0004423">
    <property type="term" value="F:iduronate-2-sulfatase activity"/>
    <property type="evidence" value="ECO:0007669"/>
    <property type="project" value="InterPro"/>
</dbReference>
<dbReference type="GO" id="GO:0005737">
    <property type="term" value="C:cytoplasm"/>
    <property type="evidence" value="ECO:0007669"/>
    <property type="project" value="TreeGrafter"/>
</dbReference>
<keyword evidence="4 7" id="KW-0732">Signal</keyword>
<comment type="cofactor">
    <cofactor evidence="1">
        <name>Ca(2+)</name>
        <dbReference type="ChEBI" id="CHEBI:29108"/>
    </cofactor>
</comment>
<dbReference type="InterPro" id="IPR024607">
    <property type="entry name" value="Sulfatase_CS"/>
</dbReference>
<keyword evidence="5 9" id="KW-0378">Hydrolase</keyword>
<evidence type="ECO:0000256" key="3">
    <source>
        <dbReference type="ARBA" id="ARBA00022723"/>
    </source>
</evidence>
<proteinExistence type="inferred from homology"/>
<reference evidence="9 10" key="1">
    <citation type="submission" date="2019-02" db="EMBL/GenBank/DDBJ databases">
        <title>Deep-cultivation of Planctomycetes and their phenomic and genomic characterization uncovers novel biology.</title>
        <authorList>
            <person name="Wiegand S."/>
            <person name="Jogler M."/>
            <person name="Boedeker C."/>
            <person name="Pinto D."/>
            <person name="Vollmers J."/>
            <person name="Rivas-Marin E."/>
            <person name="Kohn T."/>
            <person name="Peeters S.H."/>
            <person name="Heuer A."/>
            <person name="Rast P."/>
            <person name="Oberbeckmann S."/>
            <person name="Bunk B."/>
            <person name="Jeske O."/>
            <person name="Meyerdierks A."/>
            <person name="Storesund J.E."/>
            <person name="Kallscheuer N."/>
            <person name="Luecker S."/>
            <person name="Lage O.M."/>
            <person name="Pohl T."/>
            <person name="Merkel B.J."/>
            <person name="Hornburger P."/>
            <person name="Mueller R.-W."/>
            <person name="Bruemmer F."/>
            <person name="Labrenz M."/>
            <person name="Spormann A.M."/>
            <person name="Op den Camp H."/>
            <person name="Overmann J."/>
            <person name="Amann R."/>
            <person name="Jetten M.S.M."/>
            <person name="Mascher T."/>
            <person name="Medema M.H."/>
            <person name="Devos D.P."/>
            <person name="Kaster A.-K."/>
            <person name="Ovreas L."/>
            <person name="Rohde M."/>
            <person name="Galperin M.Y."/>
            <person name="Jogler C."/>
        </authorList>
    </citation>
    <scope>NUCLEOTIDE SEQUENCE [LARGE SCALE GENOMIC DNA]</scope>
    <source>
        <strain evidence="9 10">HG15A2</strain>
    </source>
</reference>
<dbReference type="PANTHER" id="PTHR45953:SF1">
    <property type="entry name" value="IDURONATE 2-SULFATASE"/>
    <property type="match status" value="1"/>
</dbReference>
<sequence length="521" mass="58925" precursor="true">MRIPKTAWASLAILFCGLVPNLASAQQETPQPKSKQPNVLFIMVDDLNDWTGALKGNLQAKTPNLDKLFQSGTTFTNAHCSAPVCNTSRHSLLTGLHPVNTGWYGTTGLKGIRDSYDQVLAGRLPMPTLFKNNGYTTLAAGKIFHKGVQDFTYPYWDVTRRANYGFRKNAASKGKFGPAAQDGGAFKLKYGKAVKGDSLNWEALEQGRIPPKGMPDEQIAQWAVEQLEQDFEKPFFMAVGFLRPHVPYTAPKRFFEQYPLNSIQVPEVPDDDFSDIPLYGKAMAYGTLPNGDHKEVLDLSPTYWKELVRAYLACTTFVDHEIGRVIDALEKSPYADNTIIVLCSDHGQHLGEKKHWRKQCLWEEATQVVLFFSYPELKARNQTNDCPVSLIDIYPTLSALCDLPEQALDGVNIKELIDDPEAERGRPVLTNRYYKNHAVRSQDWRFIRYRDGSEELYDHRTDPEEHNNLASQSGYEEILEGHRKWLPETDALPPGKSSFSKDSYDLRVESFQRNGVPAWLQ</sequence>
<evidence type="ECO:0000259" key="8">
    <source>
        <dbReference type="Pfam" id="PF00884"/>
    </source>
</evidence>
<dbReference type="SUPFAM" id="SSF53649">
    <property type="entry name" value="Alkaline phosphatase-like"/>
    <property type="match status" value="1"/>
</dbReference>
<evidence type="ECO:0000256" key="6">
    <source>
        <dbReference type="ARBA" id="ARBA00022837"/>
    </source>
</evidence>
<evidence type="ECO:0000313" key="9">
    <source>
        <dbReference type="EMBL" id="QDT00927.1"/>
    </source>
</evidence>
<dbReference type="PROSITE" id="PS00149">
    <property type="entry name" value="SULFATASE_2"/>
    <property type="match status" value="1"/>
</dbReference>
<evidence type="ECO:0000256" key="2">
    <source>
        <dbReference type="ARBA" id="ARBA00008779"/>
    </source>
</evidence>
<dbReference type="InterPro" id="IPR035874">
    <property type="entry name" value="IDS"/>
</dbReference>
<dbReference type="Gene3D" id="3.40.720.10">
    <property type="entry name" value="Alkaline Phosphatase, subunit A"/>
    <property type="match status" value="1"/>
</dbReference>
<dbReference type="Pfam" id="PF00884">
    <property type="entry name" value="Sulfatase"/>
    <property type="match status" value="1"/>
</dbReference>
<evidence type="ECO:0000256" key="1">
    <source>
        <dbReference type="ARBA" id="ARBA00001913"/>
    </source>
</evidence>
<dbReference type="CDD" id="cd16030">
    <property type="entry name" value="iduronate-2-sulfatase"/>
    <property type="match status" value="1"/>
</dbReference>
<gene>
    <name evidence="9" type="primary">betC_7</name>
    <name evidence="9" type="ORF">HG15A2_42690</name>
</gene>
<dbReference type="GO" id="GO:0047753">
    <property type="term" value="F:choline-sulfatase activity"/>
    <property type="evidence" value="ECO:0007669"/>
    <property type="project" value="UniProtKB-EC"/>
</dbReference>
<dbReference type="KEGG" id="amob:HG15A2_42690"/>
<dbReference type="InterPro" id="IPR000917">
    <property type="entry name" value="Sulfatase_N"/>
</dbReference>
<accession>A0A517N1C3</accession>
<evidence type="ECO:0000256" key="5">
    <source>
        <dbReference type="ARBA" id="ARBA00022801"/>
    </source>
</evidence>
<name>A0A517N1C3_9BACT</name>
<keyword evidence="10" id="KW-1185">Reference proteome</keyword>
<dbReference type="EC" id="3.1.6.6" evidence="9"/>
<dbReference type="RefSeq" id="WP_145062749.1">
    <property type="nucleotide sequence ID" value="NZ_CP036263.1"/>
</dbReference>
<dbReference type="AlphaFoldDB" id="A0A517N1C3"/>
<dbReference type="GO" id="GO:0046872">
    <property type="term" value="F:metal ion binding"/>
    <property type="evidence" value="ECO:0007669"/>
    <property type="project" value="UniProtKB-KW"/>
</dbReference>
<dbReference type="InterPro" id="IPR017850">
    <property type="entry name" value="Alkaline_phosphatase_core_sf"/>
</dbReference>
<feature type="signal peptide" evidence="7">
    <location>
        <begin position="1"/>
        <end position="25"/>
    </location>
</feature>
<keyword evidence="3" id="KW-0479">Metal-binding</keyword>
<dbReference type="EMBL" id="CP036263">
    <property type="protein sequence ID" value="QDT00927.1"/>
    <property type="molecule type" value="Genomic_DNA"/>
</dbReference>